<evidence type="ECO:0000259" key="1">
    <source>
        <dbReference type="PROSITE" id="PS50076"/>
    </source>
</evidence>
<dbReference type="Gene3D" id="1.10.287.110">
    <property type="entry name" value="DnaJ domain"/>
    <property type="match status" value="1"/>
</dbReference>
<dbReference type="CDD" id="cd06257">
    <property type="entry name" value="DnaJ"/>
    <property type="match status" value="1"/>
</dbReference>
<proteinExistence type="predicted"/>
<organism evidence="2 3">
    <name type="scientific">Peronospora belbahrii</name>
    <dbReference type="NCBI Taxonomy" id="622444"/>
    <lineage>
        <taxon>Eukaryota</taxon>
        <taxon>Sar</taxon>
        <taxon>Stramenopiles</taxon>
        <taxon>Oomycota</taxon>
        <taxon>Peronosporomycetes</taxon>
        <taxon>Peronosporales</taxon>
        <taxon>Peronosporaceae</taxon>
        <taxon>Peronospora</taxon>
    </lineage>
</organism>
<dbReference type="InterPro" id="IPR036869">
    <property type="entry name" value="J_dom_sf"/>
</dbReference>
<dbReference type="PROSITE" id="PS50076">
    <property type="entry name" value="DNAJ_2"/>
    <property type="match status" value="1"/>
</dbReference>
<dbReference type="AlphaFoldDB" id="A0AAU9KTD2"/>
<name>A0AAU9KTD2_9STRA</name>
<protein>
    <recommendedName>
        <fullName evidence="1">J domain-containing protein</fullName>
    </recommendedName>
</protein>
<reference evidence="2" key="1">
    <citation type="submission" date="2021-11" db="EMBL/GenBank/DDBJ databases">
        <authorList>
            <person name="Islam A."/>
            <person name="Islam S."/>
            <person name="Flora M.S."/>
            <person name="Rahman M."/>
            <person name="Ziaur R.M."/>
            <person name="Epstein J.H."/>
            <person name="Hassan M."/>
            <person name="Klassen M."/>
            <person name="Woodard K."/>
            <person name="Webb A."/>
            <person name="Webby R.J."/>
            <person name="El Zowalaty M.E."/>
        </authorList>
    </citation>
    <scope>NUCLEOTIDE SEQUENCE</scope>
    <source>
        <strain evidence="2">Pbs3</strain>
    </source>
</reference>
<dbReference type="EMBL" id="CAKKTJ010000168">
    <property type="protein sequence ID" value="CAH0477064.1"/>
    <property type="molecule type" value="Genomic_DNA"/>
</dbReference>
<evidence type="ECO:0000313" key="3">
    <source>
        <dbReference type="Proteomes" id="UP001160483"/>
    </source>
</evidence>
<dbReference type="SUPFAM" id="SSF46565">
    <property type="entry name" value="Chaperone J-domain"/>
    <property type="match status" value="1"/>
</dbReference>
<dbReference type="SMART" id="SM00271">
    <property type="entry name" value="DnaJ"/>
    <property type="match status" value="1"/>
</dbReference>
<dbReference type="Pfam" id="PF00226">
    <property type="entry name" value="DnaJ"/>
    <property type="match status" value="1"/>
</dbReference>
<feature type="domain" description="J" evidence="1">
    <location>
        <begin position="323"/>
        <end position="394"/>
    </location>
</feature>
<dbReference type="PRINTS" id="PR00625">
    <property type="entry name" value="JDOMAIN"/>
</dbReference>
<gene>
    <name evidence="2" type="ORF">PBS003_LOCUS3818</name>
</gene>
<sequence>MAQKSGHAWWWRSVDGCRSATQMVTDNESELLNAAVLCAALAATKAMANARASRELEMHVRKSPLPHTMQLPAVEFTNEYELVESESAFICAMRATIPSEIMQAVFGSASPLSQPHVHRFSGSRAHAPFLKRAQRLDLTKLYFSRSLDADQVDAGGKEHKKEKHIYNHKKQRNESAEWMKQVEPSLGINNRVVTFVNEFDCIPGILNIAHLAAMLAKTTERLVIIAKATKALLNLLPAPMQQQNCRYVDHRYAPCGSYTFMPKESAEFSIFSDTMQIRKGLGEDGDAVTISLTGNSILQHMMSAYVDAIPRRSRLVQINATMNHYERLGVARNATERKICTFYRSLAVRWYPDRIVHGSFTDQQKEVAEDIFELLAESYEVLSYKSIDGHTMRI</sequence>
<dbReference type="Proteomes" id="UP001160483">
    <property type="component" value="Unassembled WGS sequence"/>
</dbReference>
<evidence type="ECO:0000313" key="2">
    <source>
        <dbReference type="EMBL" id="CAH0477064.1"/>
    </source>
</evidence>
<comment type="caution">
    <text evidence="2">The sequence shown here is derived from an EMBL/GenBank/DDBJ whole genome shotgun (WGS) entry which is preliminary data.</text>
</comment>
<dbReference type="InterPro" id="IPR001623">
    <property type="entry name" value="DnaJ_domain"/>
</dbReference>
<accession>A0AAU9KTD2</accession>